<evidence type="ECO:0000256" key="1">
    <source>
        <dbReference type="ARBA" id="ARBA00009670"/>
    </source>
</evidence>
<evidence type="ECO:0000313" key="5">
    <source>
        <dbReference type="Proteomes" id="UP000277580"/>
    </source>
</evidence>
<dbReference type="Pfam" id="PF03109">
    <property type="entry name" value="ABC1"/>
    <property type="match status" value="1"/>
</dbReference>
<dbReference type="InterPro" id="IPR004147">
    <property type="entry name" value="ABC1_dom"/>
</dbReference>
<name>A0A3N4KID8_9PEZI</name>
<reference evidence="4 5" key="1">
    <citation type="journal article" date="2018" name="Nat. Ecol. Evol.">
        <title>Pezizomycetes genomes reveal the molecular basis of ectomycorrhizal truffle lifestyle.</title>
        <authorList>
            <person name="Murat C."/>
            <person name="Payen T."/>
            <person name="Noel B."/>
            <person name="Kuo A."/>
            <person name="Morin E."/>
            <person name="Chen J."/>
            <person name="Kohler A."/>
            <person name="Krizsan K."/>
            <person name="Balestrini R."/>
            <person name="Da Silva C."/>
            <person name="Montanini B."/>
            <person name="Hainaut M."/>
            <person name="Levati E."/>
            <person name="Barry K.W."/>
            <person name="Belfiori B."/>
            <person name="Cichocki N."/>
            <person name="Clum A."/>
            <person name="Dockter R.B."/>
            <person name="Fauchery L."/>
            <person name="Guy J."/>
            <person name="Iotti M."/>
            <person name="Le Tacon F."/>
            <person name="Lindquist E.A."/>
            <person name="Lipzen A."/>
            <person name="Malagnac F."/>
            <person name="Mello A."/>
            <person name="Molinier V."/>
            <person name="Miyauchi S."/>
            <person name="Poulain J."/>
            <person name="Riccioni C."/>
            <person name="Rubini A."/>
            <person name="Sitrit Y."/>
            <person name="Splivallo R."/>
            <person name="Traeger S."/>
            <person name="Wang M."/>
            <person name="Zifcakova L."/>
            <person name="Wipf D."/>
            <person name="Zambonelli A."/>
            <person name="Paolocci F."/>
            <person name="Nowrousian M."/>
            <person name="Ottonello S."/>
            <person name="Baldrian P."/>
            <person name="Spatafora J.W."/>
            <person name="Henrissat B."/>
            <person name="Nagy L.G."/>
            <person name="Aury J.M."/>
            <person name="Wincker P."/>
            <person name="Grigoriev I.V."/>
            <person name="Bonfante P."/>
            <person name="Martin F.M."/>
        </authorList>
    </citation>
    <scope>NUCLEOTIDE SEQUENCE [LARGE SCALE GENOMIC DNA]</scope>
    <source>
        <strain evidence="4 5">CCBAS932</strain>
    </source>
</reference>
<dbReference type="InterPro" id="IPR051130">
    <property type="entry name" value="Mito_struct-func_regulator"/>
</dbReference>
<dbReference type="GO" id="GO:0007005">
    <property type="term" value="P:mitochondrion organization"/>
    <property type="evidence" value="ECO:0007669"/>
    <property type="project" value="TreeGrafter"/>
</dbReference>
<dbReference type="InterPro" id="IPR011009">
    <property type="entry name" value="Kinase-like_dom_sf"/>
</dbReference>
<dbReference type="AlphaFoldDB" id="A0A3N4KID8"/>
<keyword evidence="5" id="KW-1185">Reference proteome</keyword>
<dbReference type="SUPFAM" id="SSF56112">
    <property type="entry name" value="Protein kinase-like (PK-like)"/>
    <property type="match status" value="1"/>
</dbReference>
<dbReference type="STRING" id="1392247.A0A3N4KID8"/>
<dbReference type="FunCoup" id="A0A3N4KID8">
    <property type="interactions" value="483"/>
</dbReference>
<sequence>MRALIPSRGLLPRNQNTIFPAFNSASWTCRRCLSSLRKPSTFQPIKTGTKTTPHRSGKIVLGVLGGTVVGAAVFGIVTDVGHTVAAVERAGRVASALALCINDYRVTLRILDSDPDNETVLSKCHKRCAERTYKVLEKNGSIFIKLGQHLAAMGYLLPVEWTETFIPLQDRCPVSSMESIEKMILEDTGHSIPELFSTFDPVPLGAASLAQVHRAILRETGQEVAVKLQHPSLAEWIPLDMQLTRFSFEYIKWFFPEYPLTWLSDEMEASLPQELDFEREASNIHRVTEYFKNVKNTPVVIPKVIWAKPRILVMEYLPGKRLDDLQWLDSNGISRDEVSAALARIFNEMVFGKNAPLHCDPHGGNLAIRLTDPSKRGWRKSKFEIILYDHGLYREIPMDLRRSYAKLWLAVIDGNEKKMRRYANEVAGITDEQFPLFASAITGRDFTALQKGVALPRNDEEKKQITQAMTEGLLEQLIQLLANVPSVILLILKTNDLTRSLDEGLQTGRGPERTFMILARYCSRAVYEEAREEIEKHGGLLRAKNIVRWVSALWEYFRIGAKLKLFEMGIYWKEVFCGLGTTEMVQKKLLEG</sequence>
<evidence type="ECO:0000313" key="4">
    <source>
        <dbReference type="EMBL" id="RPB10313.1"/>
    </source>
</evidence>
<keyword evidence="2" id="KW-0812">Transmembrane</keyword>
<dbReference type="OrthoDB" id="427480at2759"/>
<organism evidence="4 5">
    <name type="scientific">Morchella conica CCBAS932</name>
    <dbReference type="NCBI Taxonomy" id="1392247"/>
    <lineage>
        <taxon>Eukaryota</taxon>
        <taxon>Fungi</taxon>
        <taxon>Dikarya</taxon>
        <taxon>Ascomycota</taxon>
        <taxon>Pezizomycotina</taxon>
        <taxon>Pezizomycetes</taxon>
        <taxon>Pezizales</taxon>
        <taxon>Morchellaceae</taxon>
        <taxon>Morchella</taxon>
    </lineage>
</organism>
<feature type="domain" description="ABC1 atypical kinase-like" evidence="3">
    <location>
        <begin position="168"/>
        <end position="422"/>
    </location>
</feature>
<dbReference type="EMBL" id="ML119144">
    <property type="protein sequence ID" value="RPB10313.1"/>
    <property type="molecule type" value="Genomic_DNA"/>
</dbReference>
<gene>
    <name evidence="4" type="ORF">P167DRAFT_271709</name>
</gene>
<dbReference type="PANTHER" id="PTHR43173:SF19">
    <property type="entry name" value="AARF DOMAIN-CONTAINING PROTEIN KINASE 1"/>
    <property type="match status" value="1"/>
</dbReference>
<dbReference type="PANTHER" id="PTHR43173">
    <property type="entry name" value="ABC1 FAMILY PROTEIN"/>
    <property type="match status" value="1"/>
</dbReference>
<dbReference type="GO" id="GO:0055088">
    <property type="term" value="P:lipid homeostasis"/>
    <property type="evidence" value="ECO:0007669"/>
    <property type="project" value="TreeGrafter"/>
</dbReference>
<accession>A0A3N4KID8</accession>
<comment type="similarity">
    <text evidence="1">Belongs to the protein kinase superfamily. ADCK protein kinase family.</text>
</comment>
<dbReference type="InParanoid" id="A0A3N4KID8"/>
<keyword evidence="2" id="KW-1133">Transmembrane helix</keyword>
<protein>
    <submittedName>
        <fullName evidence="4">ABC1-domain-containing protein</fullName>
    </submittedName>
</protein>
<dbReference type="GO" id="GO:0005743">
    <property type="term" value="C:mitochondrial inner membrane"/>
    <property type="evidence" value="ECO:0007669"/>
    <property type="project" value="TreeGrafter"/>
</dbReference>
<dbReference type="CDD" id="cd13969">
    <property type="entry name" value="ADCK1-like"/>
    <property type="match status" value="1"/>
</dbReference>
<dbReference type="InterPro" id="IPR045307">
    <property type="entry name" value="ADCK1_dom"/>
</dbReference>
<feature type="transmembrane region" description="Helical" evidence="2">
    <location>
        <begin position="59"/>
        <end position="77"/>
    </location>
</feature>
<evidence type="ECO:0000259" key="3">
    <source>
        <dbReference type="Pfam" id="PF03109"/>
    </source>
</evidence>
<evidence type="ECO:0000256" key="2">
    <source>
        <dbReference type="SAM" id="Phobius"/>
    </source>
</evidence>
<proteinExistence type="inferred from homology"/>
<keyword evidence="2" id="KW-0472">Membrane</keyword>
<dbReference type="Proteomes" id="UP000277580">
    <property type="component" value="Unassembled WGS sequence"/>
</dbReference>